<dbReference type="SUPFAM" id="SSF54001">
    <property type="entry name" value="Cysteine proteinases"/>
    <property type="match status" value="1"/>
</dbReference>
<evidence type="ECO:0000313" key="4">
    <source>
        <dbReference type="Proteomes" id="UP001157418"/>
    </source>
</evidence>
<evidence type="ECO:0000259" key="2">
    <source>
        <dbReference type="Pfam" id="PF26133"/>
    </source>
</evidence>
<gene>
    <name evidence="3" type="ORF">LVIROSA_LOCUS9393</name>
</gene>
<proteinExistence type="predicted"/>
<reference evidence="3 4" key="1">
    <citation type="submission" date="2022-01" db="EMBL/GenBank/DDBJ databases">
        <authorList>
            <person name="Xiong W."/>
            <person name="Schranz E."/>
        </authorList>
    </citation>
    <scope>NUCLEOTIDE SEQUENCE [LARGE SCALE GENOMIC DNA]</scope>
</reference>
<comment type="caution">
    <text evidence="3">The sequence shown here is derived from an EMBL/GenBank/DDBJ whole genome shotgun (WGS) entry which is preliminary data.</text>
</comment>
<dbReference type="PANTHER" id="PTHR33018">
    <property type="entry name" value="OS10G0338966 PROTEIN-RELATED"/>
    <property type="match status" value="1"/>
</dbReference>
<dbReference type="InterPro" id="IPR058352">
    <property type="entry name" value="DUF8039"/>
</dbReference>
<dbReference type="InterPro" id="IPR038765">
    <property type="entry name" value="Papain-like_cys_pep_sf"/>
</dbReference>
<evidence type="ECO:0000313" key="3">
    <source>
        <dbReference type="EMBL" id="CAH1422032.1"/>
    </source>
</evidence>
<dbReference type="AlphaFoldDB" id="A0AAU9M641"/>
<feature type="domain" description="DUF8039" evidence="2">
    <location>
        <begin position="122"/>
        <end position="211"/>
    </location>
</feature>
<dbReference type="Gene3D" id="3.40.395.10">
    <property type="entry name" value="Adenoviral Proteinase, Chain A"/>
    <property type="match status" value="1"/>
</dbReference>
<dbReference type="PANTHER" id="PTHR33018:SF37">
    <property type="entry name" value="TRANSPOSASE TNP1_EN_SPM-LIKE DOMAIN-CONTAINING PROTEIN"/>
    <property type="match status" value="1"/>
</dbReference>
<name>A0AAU9M641_9ASTR</name>
<organism evidence="3 4">
    <name type="scientific">Lactuca virosa</name>
    <dbReference type="NCBI Taxonomy" id="75947"/>
    <lineage>
        <taxon>Eukaryota</taxon>
        <taxon>Viridiplantae</taxon>
        <taxon>Streptophyta</taxon>
        <taxon>Embryophyta</taxon>
        <taxon>Tracheophyta</taxon>
        <taxon>Spermatophyta</taxon>
        <taxon>Magnoliopsida</taxon>
        <taxon>eudicotyledons</taxon>
        <taxon>Gunneridae</taxon>
        <taxon>Pentapetalae</taxon>
        <taxon>asterids</taxon>
        <taxon>campanulids</taxon>
        <taxon>Asterales</taxon>
        <taxon>Asteraceae</taxon>
        <taxon>Cichorioideae</taxon>
        <taxon>Cichorieae</taxon>
        <taxon>Lactucinae</taxon>
        <taxon>Lactuca</taxon>
    </lineage>
</organism>
<feature type="region of interest" description="Disordered" evidence="1">
    <location>
        <begin position="94"/>
        <end position="113"/>
    </location>
</feature>
<accession>A0AAU9M641</accession>
<protein>
    <recommendedName>
        <fullName evidence="2">DUF8039 domain-containing protein</fullName>
    </recommendedName>
</protein>
<keyword evidence="4" id="KW-1185">Reference proteome</keyword>
<sequence length="410" mass="46188">MHNKNPARVGSLGYKGKKAEWEQKMASGQLTPQFYQIKSECSLHYVMGRRSKNELGSNIIPPTTQPTVDKLVDVQTQISEGDLELSSGEDLLTKQGTRNHAPDDLSLGVQQTNRGSNSTLDALDAIKMPTPCELVLPYGELDQKYAKGLVIPYGNGLIHTLPLRENHLKVLVHDIDCRYENFPVPVMTKEVANLQKAVGTLIQWPQIAIILAKEQRTKKQIPTTSLVPTNARAGTNKNIPNQTASKARPIEYIRDCLKTNPLVNIVANSGILEVGTYDFSVTSEEYFRLLRKQTTDASILTAWQLILHSMVRTRMNKCAFLNPYNILGEACQKNPEGVVRYLVDSIRLHHGKLFLVAPYLQNKHWVLLVISFRNRIVYILDSLKDRIENSADYHYLLKKHVDIATNNLVV</sequence>
<dbReference type="EMBL" id="CAKMRJ010001112">
    <property type="protein sequence ID" value="CAH1422032.1"/>
    <property type="molecule type" value="Genomic_DNA"/>
</dbReference>
<dbReference type="Pfam" id="PF26133">
    <property type="entry name" value="DUF8039"/>
    <property type="match status" value="1"/>
</dbReference>
<evidence type="ECO:0000256" key="1">
    <source>
        <dbReference type="SAM" id="MobiDB-lite"/>
    </source>
</evidence>
<dbReference type="Proteomes" id="UP001157418">
    <property type="component" value="Unassembled WGS sequence"/>
</dbReference>